<dbReference type="RefSeq" id="WP_013181305.1">
    <property type="nucleotide sequence ID" value="NC_014225.1"/>
</dbReference>
<gene>
    <name evidence="3" type="ordered locus">wcw_0202</name>
</gene>
<keyword evidence="1" id="KW-0802">TPR repeat</keyword>
<dbReference type="Pfam" id="PF13174">
    <property type="entry name" value="TPR_6"/>
    <property type="match status" value="1"/>
</dbReference>
<dbReference type="Proteomes" id="UP000001505">
    <property type="component" value="Chromosome"/>
</dbReference>
<feature type="repeat" description="TPR" evidence="1">
    <location>
        <begin position="511"/>
        <end position="544"/>
    </location>
</feature>
<proteinExistence type="predicted"/>
<dbReference type="eggNOG" id="COG0457">
    <property type="taxonomic scope" value="Bacteria"/>
</dbReference>
<dbReference type="Pfam" id="PF13432">
    <property type="entry name" value="TPR_16"/>
    <property type="match status" value="1"/>
</dbReference>
<dbReference type="KEGG" id="wch:wcw_0202"/>
<dbReference type="Pfam" id="PF09976">
    <property type="entry name" value="TPR_21"/>
    <property type="match status" value="1"/>
</dbReference>
<reference evidence="3 4" key="1">
    <citation type="journal article" date="2010" name="PLoS ONE">
        <title>The Waddlia genome: a window into chlamydial biology.</title>
        <authorList>
            <person name="Bertelli C."/>
            <person name="Collyn F."/>
            <person name="Croxatto A."/>
            <person name="Ruckert C."/>
            <person name="Polkinghorne A."/>
            <person name="Kebbi-Beghdadi C."/>
            <person name="Goesmann A."/>
            <person name="Vaughan L."/>
            <person name="Greub G."/>
        </authorList>
    </citation>
    <scope>NUCLEOTIDE SEQUENCE [LARGE SCALE GENOMIC DNA]</scope>
    <source>
        <strain evidence="4">ATCC VR-1470 / WSU 86-1044</strain>
    </source>
</reference>
<dbReference type="Gene3D" id="1.25.40.10">
    <property type="entry name" value="Tetratricopeptide repeat domain"/>
    <property type="match status" value="4"/>
</dbReference>
<dbReference type="AlphaFoldDB" id="D6YTW6"/>
<feature type="domain" description="Ancillary SecYEG translocon subunit/Cell division coordinator CpoB TPR" evidence="2">
    <location>
        <begin position="128"/>
        <end position="238"/>
    </location>
</feature>
<dbReference type="InterPro" id="IPR011990">
    <property type="entry name" value="TPR-like_helical_dom_sf"/>
</dbReference>
<protein>
    <recommendedName>
        <fullName evidence="2">Ancillary SecYEG translocon subunit/Cell division coordinator CpoB TPR domain-containing protein</fullName>
    </recommendedName>
</protein>
<dbReference type="InterPro" id="IPR019734">
    <property type="entry name" value="TPR_rpt"/>
</dbReference>
<organism evidence="3 4">
    <name type="scientific">Waddlia chondrophila (strain ATCC VR-1470 / WSU 86-1044)</name>
    <dbReference type="NCBI Taxonomy" id="716544"/>
    <lineage>
        <taxon>Bacteria</taxon>
        <taxon>Pseudomonadati</taxon>
        <taxon>Chlamydiota</taxon>
        <taxon>Chlamydiia</taxon>
        <taxon>Parachlamydiales</taxon>
        <taxon>Waddliaceae</taxon>
        <taxon>Waddlia</taxon>
    </lineage>
</organism>
<dbReference type="eggNOG" id="COG1729">
    <property type="taxonomic scope" value="Bacteria"/>
</dbReference>
<dbReference type="SUPFAM" id="SSF48452">
    <property type="entry name" value="TPR-like"/>
    <property type="match status" value="4"/>
</dbReference>
<dbReference type="InterPro" id="IPR018704">
    <property type="entry name" value="SecYEG/CpoB_TPR"/>
</dbReference>
<dbReference type="PROSITE" id="PS50005">
    <property type="entry name" value="TPR"/>
    <property type="match status" value="1"/>
</dbReference>
<dbReference type="PANTHER" id="PTHR12558:SF13">
    <property type="entry name" value="CELL DIVISION CYCLE PROTEIN 27 HOMOLOG"/>
    <property type="match status" value="1"/>
</dbReference>
<keyword evidence="4" id="KW-1185">Reference proteome</keyword>
<dbReference type="PANTHER" id="PTHR12558">
    <property type="entry name" value="CELL DIVISION CYCLE 16,23,27"/>
    <property type="match status" value="1"/>
</dbReference>
<dbReference type="STRING" id="716544.wcw_0202"/>
<evidence type="ECO:0000313" key="3">
    <source>
        <dbReference type="EMBL" id="ADI37577.1"/>
    </source>
</evidence>
<evidence type="ECO:0000259" key="2">
    <source>
        <dbReference type="Pfam" id="PF09976"/>
    </source>
</evidence>
<evidence type="ECO:0000313" key="4">
    <source>
        <dbReference type="Proteomes" id="UP000001505"/>
    </source>
</evidence>
<dbReference type="OrthoDB" id="20627at2"/>
<sequence>MKKQLLIASLFTLSMPLYGMDKGCLEKADRYFEATLFDQAEALYLEALHLEPRPSPHEAYIKRQLAKSYYIKKRYQEIVALFSDAGSESFMEDDSDSSLECLFLLGKSLNKLQQYERAISPLEHFLKMKKRAQEVYADDAKFELGLAFFQQKQMMKAKAAFNKIPLKGNQPKLYALGQLYLARIAVFEEDSSAAEQHMRQLEGLQVEFSPFAAEYIRGELHYRKNEWEHASSAFENAIPPQDFEPFQWHADALYYLGWCYLNMGKSSGNLRYLEQAAARFDELESMQPSERTRLSLSQALLASHLIAPNDKIVEKLNRLLGPEVQWKKRDHKHEALFILAESASDFTERKKLHRQLVHDSFSDSPLYSKSWYVKGLSELEEGEKLNQNPQTKKEAGKLFEHAIVSLGKSFDSLYSEHPKIAVNALKQQIYAHYYLQTKEGLLRSLSIISQLLNQYRENLFPLLSNPDEIYFLQGLVASQLLDCEEKRTFFSIAENSLNHCIESYPKGPYLPRALHLLGTLHLQEGNYAQAERAFLKLAHLTPPTNLNGEAWYWAAETAEKSGQEKQVVQQRRKRAYEQIPLSPLADAAYFRYYSYSDYLNGNPNAVQHLNELEIRFPHSPYLMIAKYLLGLEAISERKTPNGKIKKPSDPHLAVELFNASASLFSELPIPEQNTAYFSMVRFRSLIEQSFALKSQGKDEASIELLKNIYEECRSCEHSKIEEEAALLLVQGYLDQANNNAASSILAEILEKYHLTKTTRGYYLSRAWYQRGVLAMKQENPLFAEQCFQRAEDAAKGKILSTDELLDLWIQQSISFQEQGKTDEAMLILSKVINYDAVSAERLRAMYLRANIYESQGRKDLARRQLQAIASKGGPWSLKAKEKLDKYYGYQ</sequence>
<dbReference type="HOGENOM" id="CLU_312346_0_0_0"/>
<name>D6YTW6_WADCW</name>
<evidence type="ECO:0000256" key="1">
    <source>
        <dbReference type="PROSITE-ProRule" id="PRU00339"/>
    </source>
</evidence>
<accession>D6YTW6</accession>
<dbReference type="SMART" id="SM00028">
    <property type="entry name" value="TPR"/>
    <property type="match status" value="8"/>
</dbReference>
<dbReference type="EMBL" id="CP001928">
    <property type="protein sequence ID" value="ADI37577.1"/>
    <property type="molecule type" value="Genomic_DNA"/>
</dbReference>